<keyword evidence="3" id="KW-1185">Reference proteome</keyword>
<evidence type="ECO:0000313" key="2">
    <source>
        <dbReference type="EMBL" id="MDC7786974.1"/>
    </source>
</evidence>
<dbReference type="Gene3D" id="3.30.2090.10">
    <property type="entry name" value="Multidrug efflux transporter AcrB TolC docking domain, DN and DC subdomains"/>
    <property type="match status" value="2"/>
</dbReference>
<organism evidence="2 3">
    <name type="scientific">Rhodoplanes tepidamans</name>
    <name type="common">Rhodoplanes cryptolactis</name>
    <dbReference type="NCBI Taxonomy" id="200616"/>
    <lineage>
        <taxon>Bacteria</taxon>
        <taxon>Pseudomonadati</taxon>
        <taxon>Pseudomonadota</taxon>
        <taxon>Alphaproteobacteria</taxon>
        <taxon>Hyphomicrobiales</taxon>
        <taxon>Nitrobacteraceae</taxon>
        <taxon>Rhodoplanes</taxon>
    </lineage>
</organism>
<accession>A0ABT5JBG8</accession>
<dbReference type="PANTHER" id="PTHR32063">
    <property type="match status" value="1"/>
</dbReference>
<feature type="transmembrane region" description="Helical" evidence="1">
    <location>
        <begin position="931"/>
        <end position="956"/>
    </location>
</feature>
<feature type="transmembrane region" description="Helical" evidence="1">
    <location>
        <begin position="1008"/>
        <end position="1034"/>
    </location>
</feature>
<dbReference type="SUPFAM" id="SSF82866">
    <property type="entry name" value="Multidrug efflux transporter AcrB transmembrane domain"/>
    <property type="match status" value="2"/>
</dbReference>
<proteinExistence type="predicted"/>
<dbReference type="Gene3D" id="3.30.70.1440">
    <property type="entry name" value="Multidrug efflux transporter AcrB pore domain"/>
    <property type="match status" value="1"/>
</dbReference>
<name>A0ABT5JBG8_RHOTP</name>
<dbReference type="SUPFAM" id="SSF82714">
    <property type="entry name" value="Multidrug efflux transporter AcrB TolC docking domain, DN and DC subdomains"/>
    <property type="match status" value="2"/>
</dbReference>
<feature type="transmembrane region" description="Helical" evidence="1">
    <location>
        <begin position="530"/>
        <end position="549"/>
    </location>
</feature>
<dbReference type="Pfam" id="PF00873">
    <property type="entry name" value="ACR_tran"/>
    <property type="match status" value="1"/>
</dbReference>
<dbReference type="InterPro" id="IPR027463">
    <property type="entry name" value="AcrB_DN_DC_subdom"/>
</dbReference>
<feature type="transmembrane region" description="Helical" evidence="1">
    <location>
        <begin position="880"/>
        <end position="898"/>
    </location>
</feature>
<keyword evidence="1" id="KW-0812">Transmembrane</keyword>
<evidence type="ECO:0000313" key="3">
    <source>
        <dbReference type="Proteomes" id="UP001165652"/>
    </source>
</evidence>
<feature type="transmembrane region" description="Helical" evidence="1">
    <location>
        <begin position="977"/>
        <end position="996"/>
    </location>
</feature>
<feature type="transmembrane region" description="Helical" evidence="1">
    <location>
        <begin position="337"/>
        <end position="353"/>
    </location>
</feature>
<dbReference type="PANTHER" id="PTHR32063:SF21">
    <property type="entry name" value="MULTIDRUG RESISTANCE PROTEIN MDTB"/>
    <property type="match status" value="1"/>
</dbReference>
<keyword evidence="1" id="KW-0472">Membrane</keyword>
<feature type="transmembrane region" description="Helical" evidence="1">
    <location>
        <begin position="431"/>
        <end position="451"/>
    </location>
</feature>
<dbReference type="Gene3D" id="3.30.70.1320">
    <property type="entry name" value="Multidrug efflux transporter AcrB pore domain like"/>
    <property type="match status" value="1"/>
</dbReference>
<protein>
    <submittedName>
        <fullName evidence="2">Efflux RND transporter permease subunit</fullName>
    </submittedName>
</protein>
<reference evidence="2" key="1">
    <citation type="journal article" date="2023" name="Microbiol Resour">
        <title>Genome Sequences of Rhodoplanes serenus and Two Thermotolerant Strains, Rhodoplanes tepidamans and 'Rhodoplanes cryptolactis,' Further Refine the Genus.</title>
        <authorList>
            <person name="Rayyan A.A."/>
            <person name="Kyndt J.A."/>
        </authorList>
    </citation>
    <scope>NUCLEOTIDE SEQUENCE</scope>
    <source>
        <strain evidence="2">DSM 9987</strain>
    </source>
</reference>
<feature type="transmembrane region" description="Helical" evidence="1">
    <location>
        <begin position="360"/>
        <end position="384"/>
    </location>
</feature>
<sequence>MSISETCIRRPVLTTLITASMIVFGIFAYRLLAVAALPTVDYPTISITATLPGASPETMAASVASPIERQLSTISGISSMTSMSSLGTTQITIQFDLGRDIDGAALDVQTALSVAQRRLPVEMTTPPSFRKVNPGDFPILYISLVSPTLPLSTINDYGEITLAQQISQIPGVAQVLVYGAQRFAVRVQVDPVAAAARNISLEDIRNVVSKTNSNTPVGTISGTEQNITLTATAAMTRAAEYRKVVVAFRNGTPVKLADVARVVDSVENDRIASYFNNERAIVLAIQRQPAANTVAVVDAVRERLPGYRAQIPAAIRMEVLNDRSVSIREAVYDVQETLAIAIGLVVLVIFLFLRTLPATLIPALAVPISLIGTFAVMYALGFSINNMTMLALTLSVGFVVDDAIVMLENIVRHIEGGMRPFEAALKGAREIGFTIVSITFSLIAVFIPVLLMGGLVGRVFREFAVTIAVAILISGFVSLTLTPMLCARVLRGHHGNEKQNPVLRLFERGFAGMLRGYEVTLDLVLRNKPVVLVATLATMIGTVWLYIVIPKGFFPIEDTGFISATVEGPADISFKAMSERQRAIAEIVRSDPAVAYVNSTVGVGGPNPTPNYGRMFIALKPKKERGENATAVIQRLRRETGKVVGMATYFQNVQNINITGRISKSEFQYTLQSSDTEALYRAAPELREKIATLPGLRDVTTDLYISNPQMTVEIDRERAAFYGISVEQVRQELFNAFGTRQVATIYTPSNDYQVILESLPEFQADPSGLERIFLKTNTTGAAGSTITPGGGVTGNTAANGPSIPLSAVTRIVRTVGPLQVNHQGQQPAVTISFNLAPGFSLGQAVDAIREIERESNLPASIATGFQGSAQVFQDSLRGQGVLVLAAIFAAYVVLGILYESFIHPVTIISGLPSAGVGALLILMAFDMELSVIAMIGIVMLVGIVKKNAIMMIDFAIERRRVGLGAEAAMREACLLRFRPIMMTTFAAIFGALPIALGTGAGAELRQPLGIAVVGGLAFSQLLTLYITPVIYIYLDRVDRRLKKRLEPQLQTVGEGERAPVAAE</sequence>
<dbReference type="Gene3D" id="1.20.1640.10">
    <property type="entry name" value="Multidrug efflux transporter AcrB transmembrane domain"/>
    <property type="match status" value="2"/>
</dbReference>
<keyword evidence="1" id="KW-1133">Transmembrane helix</keyword>
<dbReference type="InterPro" id="IPR001036">
    <property type="entry name" value="Acrflvin-R"/>
</dbReference>
<feature type="transmembrane region" description="Helical" evidence="1">
    <location>
        <begin position="463"/>
        <end position="490"/>
    </location>
</feature>
<reference evidence="2" key="2">
    <citation type="submission" date="2023-02" db="EMBL/GenBank/DDBJ databases">
        <authorList>
            <person name="Rayyan A."/>
            <person name="Meyer T."/>
            <person name="Kyndt J.A."/>
        </authorList>
    </citation>
    <scope>NUCLEOTIDE SEQUENCE</scope>
    <source>
        <strain evidence="2">DSM 9987</strain>
    </source>
</reference>
<dbReference type="Gene3D" id="3.30.70.1430">
    <property type="entry name" value="Multidrug efflux transporter AcrB pore domain"/>
    <property type="match status" value="2"/>
</dbReference>
<dbReference type="SUPFAM" id="SSF82693">
    <property type="entry name" value="Multidrug efflux transporter AcrB pore domain, PN1, PN2, PC1 and PC2 subdomains"/>
    <property type="match status" value="3"/>
</dbReference>
<evidence type="ECO:0000256" key="1">
    <source>
        <dbReference type="SAM" id="Phobius"/>
    </source>
</evidence>
<dbReference type="PRINTS" id="PR00702">
    <property type="entry name" value="ACRIFLAVINRP"/>
</dbReference>
<dbReference type="EMBL" id="JAQQLI010000021">
    <property type="protein sequence ID" value="MDC7786974.1"/>
    <property type="molecule type" value="Genomic_DNA"/>
</dbReference>
<gene>
    <name evidence="2" type="ORF">PQJ73_14870</name>
</gene>
<dbReference type="Proteomes" id="UP001165652">
    <property type="component" value="Unassembled WGS sequence"/>
</dbReference>
<feature type="transmembrane region" description="Helical" evidence="1">
    <location>
        <begin position="12"/>
        <end position="32"/>
    </location>
</feature>
<dbReference type="RefSeq" id="WP_272777816.1">
    <property type="nucleotide sequence ID" value="NZ_JAQQLI010000021.1"/>
</dbReference>
<comment type="caution">
    <text evidence="2">The sequence shown here is derived from an EMBL/GenBank/DDBJ whole genome shotgun (WGS) entry which is preliminary data.</text>
</comment>